<reference evidence="1" key="1">
    <citation type="submission" date="2019-10" db="EMBL/GenBank/DDBJ databases">
        <title>Conservation and host-specific expression of non-tandemly repeated heterogenous ribosome RNA gene in arbuscular mycorrhizal fungi.</title>
        <authorList>
            <person name="Maeda T."/>
            <person name="Kobayashi Y."/>
            <person name="Nakagawa T."/>
            <person name="Ezawa T."/>
            <person name="Yamaguchi K."/>
            <person name="Bino T."/>
            <person name="Nishimoto Y."/>
            <person name="Shigenobu S."/>
            <person name="Kawaguchi M."/>
        </authorList>
    </citation>
    <scope>NUCLEOTIDE SEQUENCE</scope>
    <source>
        <strain evidence="1">HR1</strain>
    </source>
</reference>
<proteinExistence type="predicted"/>
<protein>
    <submittedName>
        <fullName evidence="1">Uncharacterized protein</fullName>
    </submittedName>
</protein>
<evidence type="ECO:0000313" key="1">
    <source>
        <dbReference type="EMBL" id="GES78795.1"/>
    </source>
</evidence>
<dbReference type="AlphaFoldDB" id="A0A8H3L3W5"/>
<name>A0A8H3L3W5_9GLOM</name>
<organism evidence="1 2">
    <name type="scientific">Rhizophagus clarus</name>
    <dbReference type="NCBI Taxonomy" id="94130"/>
    <lineage>
        <taxon>Eukaryota</taxon>
        <taxon>Fungi</taxon>
        <taxon>Fungi incertae sedis</taxon>
        <taxon>Mucoromycota</taxon>
        <taxon>Glomeromycotina</taxon>
        <taxon>Glomeromycetes</taxon>
        <taxon>Glomerales</taxon>
        <taxon>Glomeraceae</taxon>
        <taxon>Rhizophagus</taxon>
    </lineage>
</organism>
<dbReference type="EMBL" id="BLAL01000040">
    <property type="protein sequence ID" value="GES78795.1"/>
    <property type="molecule type" value="Genomic_DNA"/>
</dbReference>
<accession>A0A8H3L3W5</accession>
<dbReference type="Proteomes" id="UP000615446">
    <property type="component" value="Unassembled WGS sequence"/>
</dbReference>
<comment type="caution">
    <text evidence="1">The sequence shown here is derived from an EMBL/GenBank/DDBJ whole genome shotgun (WGS) entry which is preliminary data.</text>
</comment>
<gene>
    <name evidence="1" type="ORF">RCL2_000610200</name>
</gene>
<evidence type="ECO:0000313" key="2">
    <source>
        <dbReference type="Proteomes" id="UP000615446"/>
    </source>
</evidence>
<sequence length="95" mass="11425">MLRARDDRYFYITGSHKYLDLFLYGISSTPNPENHYLNLYTTFKKEINLRVSTIMASRSIKNTTKNFKLFEILVLGNIRGRIFKYWNMGYPDCYY</sequence>